<keyword evidence="2" id="KW-0732">Signal</keyword>
<evidence type="ECO:0000256" key="2">
    <source>
        <dbReference type="SAM" id="SignalP"/>
    </source>
</evidence>
<protein>
    <submittedName>
        <fullName evidence="3">Uncharacterized protein</fullName>
    </submittedName>
</protein>
<organism evidence="3 4">
    <name type="scientific">Aspergillus calidoustus</name>
    <dbReference type="NCBI Taxonomy" id="454130"/>
    <lineage>
        <taxon>Eukaryota</taxon>
        <taxon>Fungi</taxon>
        <taxon>Dikarya</taxon>
        <taxon>Ascomycota</taxon>
        <taxon>Pezizomycotina</taxon>
        <taxon>Eurotiomycetes</taxon>
        <taxon>Eurotiomycetidae</taxon>
        <taxon>Eurotiales</taxon>
        <taxon>Aspergillaceae</taxon>
        <taxon>Aspergillus</taxon>
        <taxon>Aspergillus subgen. Nidulantes</taxon>
    </lineage>
</organism>
<proteinExistence type="predicted"/>
<dbReference type="Proteomes" id="UP000054771">
    <property type="component" value="Unassembled WGS sequence"/>
</dbReference>
<accession>A0A0U5CI50</accession>
<dbReference type="AlphaFoldDB" id="A0A0U5CI50"/>
<evidence type="ECO:0000313" key="3">
    <source>
        <dbReference type="EMBL" id="CEL10572.1"/>
    </source>
</evidence>
<name>A0A0U5CI50_ASPCI</name>
<feature type="signal peptide" evidence="2">
    <location>
        <begin position="1"/>
        <end position="50"/>
    </location>
</feature>
<sequence length="360" mass="39696">MCLLAPRFVPTGQSEARFPQFPPCSTMRFSNLLRLWLALGLTVTVPAALAGSAPNHRGNAREYLSSIVDQVLDSIENHNPHVLPLATIYKATENSHASSLAMMTAWRTITKVNPPSLLAIDTQQGSVYFSSVASEGNSKTKSILRGRIKVVDREITEVELFISRSRGDDGFGFSADQHDTNNRELMSPPPNRTRASRETLEILGEGMFDASVDFPVTVSNNCQFTEVGWIVVDTGTYGNASSDPLACSWRTDRPTDLYARNNLVVDEELGFVVCSGMVPGMVYPYIGNISTFIPDDLPAQQEAQVVWIEEMKAQGGVSMVSPRPAMGDNLQVIQYYNDELTALQLNVYLFGPNMTSPWLY</sequence>
<feature type="chain" id="PRO_5006855736" evidence="2">
    <location>
        <begin position="51"/>
        <end position="360"/>
    </location>
</feature>
<reference evidence="4" key="1">
    <citation type="journal article" date="2016" name="Genome Announc.">
        <title>Draft genome sequences of fungus Aspergillus calidoustus.</title>
        <authorList>
            <person name="Horn F."/>
            <person name="Linde J."/>
            <person name="Mattern D.J."/>
            <person name="Walther G."/>
            <person name="Guthke R."/>
            <person name="Scherlach K."/>
            <person name="Martin K."/>
            <person name="Brakhage A.A."/>
            <person name="Petzke L."/>
            <person name="Valiante V."/>
        </authorList>
    </citation>
    <scope>NUCLEOTIDE SEQUENCE [LARGE SCALE GENOMIC DNA]</scope>
    <source>
        <strain evidence="4">SF006504</strain>
    </source>
</reference>
<dbReference type="EMBL" id="CDMC01000019">
    <property type="protein sequence ID" value="CEL10572.1"/>
    <property type="molecule type" value="Genomic_DNA"/>
</dbReference>
<keyword evidence="4" id="KW-1185">Reference proteome</keyword>
<dbReference type="OrthoDB" id="5229624at2759"/>
<evidence type="ECO:0000313" key="4">
    <source>
        <dbReference type="Proteomes" id="UP000054771"/>
    </source>
</evidence>
<evidence type="ECO:0000256" key="1">
    <source>
        <dbReference type="SAM" id="MobiDB-lite"/>
    </source>
</evidence>
<gene>
    <name evidence="3" type="ORF">ASPCAL13689</name>
</gene>
<feature type="region of interest" description="Disordered" evidence="1">
    <location>
        <begin position="173"/>
        <end position="193"/>
    </location>
</feature>